<dbReference type="AlphaFoldDB" id="A0A2P7U1T2"/>
<keyword evidence="1" id="KW-1133">Transmembrane helix</keyword>
<sequence length="138" mass="15432">MMLWCRFDMVMLFQISENLLGAEFQDEQDIDVFCEAFGQFVRLSLLLLLGGVTVLCSTGFVYAIFALVSFDFPNNAVFAAVECSGNFCGALLVEMVPDMVPLVLGQVCIFLVRKAVCHRIPAFLFMKVALQMQICRPL</sequence>
<comment type="caution">
    <text evidence="2">The sequence shown here is derived from an EMBL/GenBank/DDBJ whole genome shotgun (WGS) entry which is preliminary data.</text>
</comment>
<gene>
    <name evidence="2" type="ORF">C7N83_03410</name>
</gene>
<organism evidence="2 3">
    <name type="scientific">Neisseria iguanae</name>
    <dbReference type="NCBI Taxonomy" id="90242"/>
    <lineage>
        <taxon>Bacteria</taxon>
        <taxon>Pseudomonadati</taxon>
        <taxon>Pseudomonadota</taxon>
        <taxon>Betaproteobacteria</taxon>
        <taxon>Neisseriales</taxon>
        <taxon>Neisseriaceae</taxon>
        <taxon>Neisseria</taxon>
    </lineage>
</organism>
<dbReference type="EMBL" id="PXYY01000012">
    <property type="protein sequence ID" value="PSJ80940.1"/>
    <property type="molecule type" value="Genomic_DNA"/>
</dbReference>
<name>A0A2P7U1T2_9NEIS</name>
<dbReference type="Proteomes" id="UP000241868">
    <property type="component" value="Unassembled WGS sequence"/>
</dbReference>
<evidence type="ECO:0000313" key="3">
    <source>
        <dbReference type="Proteomes" id="UP000241868"/>
    </source>
</evidence>
<keyword evidence="3" id="KW-1185">Reference proteome</keyword>
<keyword evidence="1" id="KW-0812">Transmembrane</keyword>
<keyword evidence="1" id="KW-0472">Membrane</keyword>
<proteinExistence type="predicted"/>
<reference evidence="2 3" key="1">
    <citation type="submission" date="2018-03" db="EMBL/GenBank/DDBJ databases">
        <title>Neisseria weixii sp. nov., isolated from the intestinal contents of Tibetan Plateau pika (Ochotona curzoniae) in Yushu, Qinghai Province, China.</title>
        <authorList>
            <person name="Gui Z."/>
        </authorList>
    </citation>
    <scope>NUCLEOTIDE SEQUENCE [LARGE SCALE GENOMIC DNA]</scope>
    <source>
        <strain evidence="2 3">ATCC 51483</strain>
    </source>
</reference>
<evidence type="ECO:0000313" key="2">
    <source>
        <dbReference type="EMBL" id="PSJ80940.1"/>
    </source>
</evidence>
<feature type="transmembrane region" description="Helical" evidence="1">
    <location>
        <begin position="99"/>
        <end position="116"/>
    </location>
</feature>
<accession>A0A2P7U1T2</accession>
<evidence type="ECO:0000256" key="1">
    <source>
        <dbReference type="SAM" id="Phobius"/>
    </source>
</evidence>
<feature type="transmembrane region" description="Helical" evidence="1">
    <location>
        <begin position="45"/>
        <end position="68"/>
    </location>
</feature>
<protein>
    <submittedName>
        <fullName evidence="2">Uncharacterized protein</fullName>
    </submittedName>
</protein>